<evidence type="ECO:0000256" key="3">
    <source>
        <dbReference type="ARBA" id="ARBA00022602"/>
    </source>
</evidence>
<evidence type="ECO:0000256" key="5">
    <source>
        <dbReference type="ARBA" id="ARBA00022723"/>
    </source>
</evidence>
<reference evidence="12" key="1">
    <citation type="submission" date="2021-02" db="EMBL/GenBank/DDBJ databases">
        <authorList>
            <person name="Nowell W R."/>
        </authorList>
    </citation>
    <scope>NUCLEOTIDE SEQUENCE</scope>
</reference>
<feature type="domain" description="Prenyltransferase alpha-alpha toroid" evidence="11">
    <location>
        <begin position="57"/>
        <end position="149"/>
    </location>
</feature>
<dbReference type="InterPro" id="IPR045089">
    <property type="entry name" value="PGGT1B-like"/>
</dbReference>
<dbReference type="GO" id="GO:0046872">
    <property type="term" value="F:metal ion binding"/>
    <property type="evidence" value="ECO:0007669"/>
    <property type="project" value="UniProtKB-KW"/>
</dbReference>
<evidence type="ECO:0000256" key="8">
    <source>
        <dbReference type="ARBA" id="ARBA00030816"/>
    </source>
</evidence>
<evidence type="ECO:0000256" key="10">
    <source>
        <dbReference type="SAM" id="Phobius"/>
    </source>
</evidence>
<accession>A0A814YXU4</accession>
<evidence type="ECO:0000313" key="13">
    <source>
        <dbReference type="Proteomes" id="UP000663889"/>
    </source>
</evidence>
<keyword evidence="10" id="KW-1133">Transmembrane helix</keyword>
<keyword evidence="7" id="KW-0862">Zinc</keyword>
<dbReference type="Proteomes" id="UP000663889">
    <property type="component" value="Unassembled WGS sequence"/>
</dbReference>
<evidence type="ECO:0000256" key="9">
    <source>
        <dbReference type="ARBA" id="ARBA00032766"/>
    </source>
</evidence>
<keyword evidence="10" id="KW-0472">Membrane</keyword>
<organism evidence="12 13">
    <name type="scientific">Rotaria sordida</name>
    <dbReference type="NCBI Taxonomy" id="392033"/>
    <lineage>
        <taxon>Eukaryota</taxon>
        <taxon>Metazoa</taxon>
        <taxon>Spiralia</taxon>
        <taxon>Gnathifera</taxon>
        <taxon>Rotifera</taxon>
        <taxon>Eurotatoria</taxon>
        <taxon>Bdelloidea</taxon>
        <taxon>Philodinida</taxon>
        <taxon>Philodinidae</taxon>
        <taxon>Rotaria</taxon>
    </lineage>
</organism>
<dbReference type="InterPro" id="IPR001330">
    <property type="entry name" value="Prenyltrans"/>
</dbReference>
<dbReference type="SUPFAM" id="SSF48239">
    <property type="entry name" value="Terpenoid cyclases/Protein prenyltransferases"/>
    <property type="match status" value="1"/>
</dbReference>
<keyword evidence="4" id="KW-0808">Transferase</keyword>
<dbReference type="GO" id="GO:0004663">
    <property type="term" value="F:Rab geranylgeranyltransferase activity"/>
    <property type="evidence" value="ECO:0007669"/>
    <property type="project" value="TreeGrafter"/>
</dbReference>
<evidence type="ECO:0000256" key="1">
    <source>
        <dbReference type="ARBA" id="ARBA00001947"/>
    </source>
</evidence>
<dbReference type="Gene3D" id="1.50.10.20">
    <property type="match status" value="1"/>
</dbReference>
<sequence>MITSNVINDYWIHYKPCHRRFRIFIQLKVLFSGLIEMIILFDRLVFLQESVPTASSYLVALVEPIKSSRRWCDQWKEIDTCFSFCAVACLKLIDSLDIIDIDRTTNFIMISLNFDGDFGCIPGAKSHAGQSYCCLGFVLLVQRLDNLDLSTGNMLA</sequence>
<gene>
    <name evidence="12" type="ORF">SEV965_LOCUS23026</name>
</gene>
<keyword evidence="5" id="KW-0479">Metal-binding</keyword>
<feature type="transmembrane region" description="Helical" evidence="10">
    <location>
        <begin position="21"/>
        <end position="41"/>
    </location>
</feature>
<evidence type="ECO:0000256" key="6">
    <source>
        <dbReference type="ARBA" id="ARBA00022737"/>
    </source>
</evidence>
<comment type="cofactor">
    <cofactor evidence="1">
        <name>Zn(2+)</name>
        <dbReference type="ChEBI" id="CHEBI:29105"/>
    </cofactor>
</comment>
<evidence type="ECO:0000256" key="7">
    <source>
        <dbReference type="ARBA" id="ARBA00022833"/>
    </source>
</evidence>
<dbReference type="PANTHER" id="PTHR11774:SF11">
    <property type="entry name" value="GERANYLGERANYL TRANSFERASE TYPE-2 SUBUNIT BETA"/>
    <property type="match status" value="1"/>
</dbReference>
<evidence type="ECO:0000313" key="12">
    <source>
        <dbReference type="EMBL" id="CAF1237278.1"/>
    </source>
</evidence>
<evidence type="ECO:0000256" key="2">
    <source>
        <dbReference type="ARBA" id="ARBA00010497"/>
    </source>
</evidence>
<keyword evidence="6" id="KW-0677">Repeat</keyword>
<dbReference type="AlphaFoldDB" id="A0A814YXU4"/>
<name>A0A814YXU4_9BILA</name>
<dbReference type="EMBL" id="CAJNOU010001670">
    <property type="protein sequence ID" value="CAF1237278.1"/>
    <property type="molecule type" value="Genomic_DNA"/>
</dbReference>
<dbReference type="GO" id="GO:0005968">
    <property type="term" value="C:Rab-protein geranylgeranyltransferase complex"/>
    <property type="evidence" value="ECO:0007669"/>
    <property type="project" value="TreeGrafter"/>
</dbReference>
<dbReference type="PANTHER" id="PTHR11774">
    <property type="entry name" value="GERANYLGERANYL TRANSFERASE TYPE BETA SUBUNIT"/>
    <property type="match status" value="1"/>
</dbReference>
<comment type="similarity">
    <text evidence="2">Belongs to the protein prenyltransferase subunit beta family.</text>
</comment>
<proteinExistence type="inferred from homology"/>
<evidence type="ECO:0000259" key="11">
    <source>
        <dbReference type="Pfam" id="PF00432"/>
    </source>
</evidence>
<evidence type="ECO:0000256" key="4">
    <source>
        <dbReference type="ARBA" id="ARBA00022679"/>
    </source>
</evidence>
<protein>
    <recommendedName>
        <fullName evidence="8">Geranylgeranyl transferase type II subunit beta</fullName>
    </recommendedName>
    <alternativeName>
        <fullName evidence="9">Type II protein geranyl-geranyltransferase subunit beta</fullName>
    </alternativeName>
</protein>
<keyword evidence="3" id="KW-0637">Prenyltransferase</keyword>
<dbReference type="InterPro" id="IPR008930">
    <property type="entry name" value="Terpenoid_cyclase/PrenylTrfase"/>
</dbReference>
<dbReference type="Pfam" id="PF00432">
    <property type="entry name" value="Prenyltrans"/>
    <property type="match status" value="1"/>
</dbReference>
<keyword evidence="10" id="KW-0812">Transmembrane</keyword>
<comment type="caution">
    <text evidence="12">The sequence shown here is derived from an EMBL/GenBank/DDBJ whole genome shotgun (WGS) entry which is preliminary data.</text>
</comment>